<accession>A0ABX9DTI9</accession>
<reference evidence="1 2" key="1">
    <citation type="submission" date="2018-06" db="EMBL/GenBank/DDBJ databases">
        <title>Genomic Encyclopedia of Archaeal and Bacterial Type Strains, Phase II (KMG-II): from individual species to whole genera.</title>
        <authorList>
            <person name="Goeker M."/>
        </authorList>
    </citation>
    <scope>NUCLEOTIDE SEQUENCE [LARGE SCALE GENOMIC DNA]</scope>
    <source>
        <strain evidence="1 2">DSM 18710</strain>
    </source>
</reference>
<gene>
    <name evidence="1" type="ORF">BC673_11338</name>
</gene>
<sequence>MVLMGVLENRKEYFFAFMGLLFYKSKKKRSICIVESNHYVTQNICSVY</sequence>
<keyword evidence="2" id="KW-1185">Reference proteome</keyword>
<proteinExistence type="predicted"/>
<name>A0ABX9DTI9_9BACT</name>
<dbReference type="EMBL" id="QLTQ01000013">
    <property type="protein sequence ID" value="RAS45132.1"/>
    <property type="molecule type" value="Genomic_DNA"/>
</dbReference>
<protein>
    <submittedName>
        <fullName evidence="1">Uncharacterized protein</fullName>
    </submittedName>
</protein>
<dbReference type="Proteomes" id="UP000249852">
    <property type="component" value="Unassembled WGS sequence"/>
</dbReference>
<organism evidence="1 2">
    <name type="scientific">Prevotella pallens</name>
    <dbReference type="NCBI Taxonomy" id="60133"/>
    <lineage>
        <taxon>Bacteria</taxon>
        <taxon>Pseudomonadati</taxon>
        <taxon>Bacteroidota</taxon>
        <taxon>Bacteroidia</taxon>
        <taxon>Bacteroidales</taxon>
        <taxon>Prevotellaceae</taxon>
        <taxon>Prevotella</taxon>
    </lineage>
</organism>
<evidence type="ECO:0000313" key="2">
    <source>
        <dbReference type="Proteomes" id="UP000249852"/>
    </source>
</evidence>
<comment type="caution">
    <text evidence="1">The sequence shown here is derived from an EMBL/GenBank/DDBJ whole genome shotgun (WGS) entry which is preliminary data.</text>
</comment>
<evidence type="ECO:0000313" key="1">
    <source>
        <dbReference type="EMBL" id="RAS45132.1"/>
    </source>
</evidence>